<sequence length="154" mass="16240">MVGTPGAPQASSAGKASGIRVCFVSRQACTSKQSDGRKAWARPGRQKGKHGTSKAAGWLARSGEAPNCHMHVVGRICRHAKLVNTLGARLRMRSSAGPPKPNDYTCVRVRIALACVAAAVGHDEEPLSAGVTMRAISIHFSIDTMKNHAACVEI</sequence>
<dbReference type="AlphaFoldDB" id="A0A7S2TM96"/>
<name>A0A7S2TM96_9EUKA</name>
<accession>A0A7S2TM96</accession>
<gene>
    <name evidence="2" type="ORF">LSP00402_LOCUS7420</name>
</gene>
<evidence type="ECO:0000313" key="2">
    <source>
        <dbReference type="EMBL" id="CAD9758921.1"/>
    </source>
</evidence>
<organism evidence="2">
    <name type="scientific">Lotharella oceanica</name>
    <dbReference type="NCBI Taxonomy" id="641309"/>
    <lineage>
        <taxon>Eukaryota</taxon>
        <taxon>Sar</taxon>
        <taxon>Rhizaria</taxon>
        <taxon>Cercozoa</taxon>
        <taxon>Chlorarachniophyceae</taxon>
        <taxon>Lotharella</taxon>
    </lineage>
</organism>
<evidence type="ECO:0000256" key="1">
    <source>
        <dbReference type="SAM" id="MobiDB-lite"/>
    </source>
</evidence>
<dbReference type="EMBL" id="HBHP01011923">
    <property type="protein sequence ID" value="CAD9758921.1"/>
    <property type="molecule type" value="Transcribed_RNA"/>
</dbReference>
<protein>
    <submittedName>
        <fullName evidence="2">Uncharacterized protein</fullName>
    </submittedName>
</protein>
<proteinExistence type="predicted"/>
<feature type="region of interest" description="Disordered" evidence="1">
    <location>
        <begin position="34"/>
        <end position="56"/>
    </location>
</feature>
<reference evidence="2" key="1">
    <citation type="submission" date="2021-01" db="EMBL/GenBank/DDBJ databases">
        <authorList>
            <person name="Corre E."/>
            <person name="Pelletier E."/>
            <person name="Niang G."/>
            <person name="Scheremetjew M."/>
            <person name="Finn R."/>
            <person name="Kale V."/>
            <person name="Holt S."/>
            <person name="Cochrane G."/>
            <person name="Meng A."/>
            <person name="Brown T."/>
            <person name="Cohen L."/>
        </authorList>
    </citation>
    <scope>NUCLEOTIDE SEQUENCE</scope>
    <source>
        <strain evidence="2">CCMP622</strain>
    </source>
</reference>